<evidence type="ECO:0000256" key="9">
    <source>
        <dbReference type="SAM" id="Phobius"/>
    </source>
</evidence>
<keyword evidence="11" id="KW-1185">Reference proteome</keyword>
<evidence type="ECO:0000313" key="11">
    <source>
        <dbReference type="Proteomes" id="UP000001997"/>
    </source>
</evidence>
<keyword evidence="5 9" id="KW-0812">Transmembrane</keyword>
<feature type="transmembrane region" description="Helical" evidence="9">
    <location>
        <begin position="159"/>
        <end position="180"/>
    </location>
</feature>
<reference evidence="10 11" key="1">
    <citation type="journal article" date="2009" name="Nature">
        <title>Evolution of pathogenicity and sexual reproduction in eight Candida genomes.</title>
        <authorList>
            <person name="Butler G."/>
            <person name="Rasmussen M.D."/>
            <person name="Lin M.F."/>
            <person name="Santos M.A."/>
            <person name="Sakthikumar S."/>
            <person name="Munro C.A."/>
            <person name="Rheinbay E."/>
            <person name="Grabherr M."/>
            <person name="Forche A."/>
            <person name="Reedy J.L."/>
            <person name="Agrafioti I."/>
            <person name="Arnaud M.B."/>
            <person name="Bates S."/>
            <person name="Brown A.J."/>
            <person name="Brunke S."/>
            <person name="Costanzo M.C."/>
            <person name="Fitzpatrick D.A."/>
            <person name="de Groot P.W."/>
            <person name="Harris D."/>
            <person name="Hoyer L.L."/>
            <person name="Hube B."/>
            <person name="Klis F.M."/>
            <person name="Kodira C."/>
            <person name="Lennard N."/>
            <person name="Logue M.E."/>
            <person name="Martin R."/>
            <person name="Neiman A.M."/>
            <person name="Nikolaou E."/>
            <person name="Quail M.A."/>
            <person name="Quinn J."/>
            <person name="Santos M.C."/>
            <person name="Schmitzberger F.F."/>
            <person name="Sherlock G."/>
            <person name="Shah P."/>
            <person name="Silverstein K.A."/>
            <person name="Skrzypek M.S."/>
            <person name="Soll D."/>
            <person name="Staggs R."/>
            <person name="Stansfield I."/>
            <person name="Stumpf M.P."/>
            <person name="Sudbery P.E."/>
            <person name="Srikantha T."/>
            <person name="Zeng Q."/>
            <person name="Berman J."/>
            <person name="Berriman M."/>
            <person name="Heitman J."/>
            <person name="Gow N.A."/>
            <person name="Lorenz M.C."/>
            <person name="Birren B.W."/>
            <person name="Kellis M."/>
            <person name="Cuomo C.A."/>
        </authorList>
    </citation>
    <scope>NUCLEOTIDE SEQUENCE [LARGE SCALE GENOMIC DNA]</scope>
    <source>
        <strain evidence="11">ATCC 6260 / CBS 566 / DSM 6381 / JCM 1539 / NBRC 10279 / NRRL Y-324</strain>
    </source>
</reference>
<evidence type="ECO:0000256" key="1">
    <source>
        <dbReference type="ARBA" id="ARBA00004128"/>
    </source>
</evidence>
<feature type="transmembrane region" description="Helical" evidence="9">
    <location>
        <begin position="430"/>
        <end position="454"/>
    </location>
</feature>
<feature type="transmembrane region" description="Helical" evidence="9">
    <location>
        <begin position="91"/>
        <end position="112"/>
    </location>
</feature>
<dbReference type="GO" id="GO:0022857">
    <property type="term" value="F:transmembrane transporter activity"/>
    <property type="evidence" value="ECO:0007669"/>
    <property type="project" value="InterPro"/>
</dbReference>
<sequence length="459" mass="49813">MAKLISRTAHRIRHYLSYHVSHRRLKVGSFIASLLCCLSAGSILLFSLFSYSLHSLGLSYLEINSIASVSAVGMYLCLPILGYLADTHGPPLLSLISICCFVPSYYYNAYLVQSSARSSQRISVASLSLTFLLIGLATSSLYFSSLLTCAKIFPNHKGLAISLPVTCYGLSSLIGSQVLQMGYFRPQTHLDLYRVFCFFGTFYLAMGIVNFLAASLESMESDVIFSDHEPLLHAHHDPEECTDDESLRPVRSTLSQNQRRRFASFLADPRAWLLLVSFVLSIGPLESFQNNLGSIVENISKNQNLTTMVSILAACSTVSRLVAGGLCDWLHPGNDESAGGALVVLPLTIIVAGIGQFLVNLANLKVATGVSGAGYGGLFTVYPTIIASIWGIDMLGTIWGSFMVGPAIGSVIFSLLYGHEADGHCPQKGCLQRYFGITTISMVLSLGLVAAMMVKKRRN</sequence>
<evidence type="ECO:0000256" key="5">
    <source>
        <dbReference type="ARBA" id="ARBA00022692"/>
    </source>
</evidence>
<evidence type="ECO:0000256" key="3">
    <source>
        <dbReference type="ARBA" id="ARBA00022448"/>
    </source>
</evidence>
<dbReference type="CDD" id="cd17354">
    <property type="entry name" value="MFS_Mch1p_like"/>
    <property type="match status" value="1"/>
</dbReference>
<dbReference type="InterPro" id="IPR011701">
    <property type="entry name" value="MFS"/>
</dbReference>
<keyword evidence="6 9" id="KW-1133">Transmembrane helix</keyword>
<feature type="transmembrane region" description="Helical" evidence="9">
    <location>
        <begin position="373"/>
        <end position="392"/>
    </location>
</feature>
<keyword evidence="4" id="KW-0926">Vacuole</keyword>
<dbReference type="AlphaFoldDB" id="A5DL21"/>
<dbReference type="Pfam" id="PF07690">
    <property type="entry name" value="MFS_1"/>
    <property type="match status" value="1"/>
</dbReference>
<keyword evidence="7 9" id="KW-0472">Membrane</keyword>
<dbReference type="EMBL" id="CH408159">
    <property type="protein sequence ID" value="EDK39874.2"/>
    <property type="molecule type" value="Genomic_DNA"/>
</dbReference>
<name>A5DL21_PICGU</name>
<dbReference type="PANTHER" id="PTHR21576:SF45">
    <property type="entry name" value="TRANSPORTER MCH1-RELATED"/>
    <property type="match status" value="1"/>
</dbReference>
<feature type="transmembrane region" description="Helical" evidence="9">
    <location>
        <begin position="309"/>
        <end position="331"/>
    </location>
</feature>
<dbReference type="RefSeq" id="XP_001483243.2">
    <property type="nucleotide sequence ID" value="XM_001483193.1"/>
</dbReference>
<comment type="subcellular location">
    <subcellularLocation>
        <location evidence="1">Vacuole membrane</location>
        <topology evidence="1">Multi-pass membrane protein</topology>
    </subcellularLocation>
</comment>
<protein>
    <recommendedName>
        <fullName evidence="8">Probable transporter MCH1</fullName>
    </recommendedName>
</protein>
<evidence type="ECO:0000313" key="10">
    <source>
        <dbReference type="EMBL" id="EDK39874.2"/>
    </source>
</evidence>
<evidence type="ECO:0000256" key="8">
    <source>
        <dbReference type="ARBA" id="ARBA00039330"/>
    </source>
</evidence>
<comment type="similarity">
    <text evidence="2">Belongs to the major facilitator superfamily.</text>
</comment>
<dbReference type="Proteomes" id="UP000001997">
    <property type="component" value="Unassembled WGS sequence"/>
</dbReference>
<evidence type="ECO:0000256" key="7">
    <source>
        <dbReference type="ARBA" id="ARBA00023136"/>
    </source>
</evidence>
<dbReference type="VEuPathDB" id="FungiDB:PGUG_03972"/>
<evidence type="ECO:0000256" key="4">
    <source>
        <dbReference type="ARBA" id="ARBA00022554"/>
    </source>
</evidence>
<dbReference type="OrthoDB" id="199930at2759"/>
<feature type="transmembrane region" description="Helical" evidence="9">
    <location>
        <begin position="63"/>
        <end position="85"/>
    </location>
</feature>
<gene>
    <name evidence="10" type="ORF">PGUG_03972</name>
</gene>
<dbReference type="HOGENOM" id="CLU_012596_3_0_1"/>
<organism evidence="10 11">
    <name type="scientific">Meyerozyma guilliermondii (strain ATCC 6260 / CBS 566 / DSM 6381 / JCM 1539 / NBRC 10279 / NRRL Y-324)</name>
    <name type="common">Yeast</name>
    <name type="synonym">Candida guilliermondii</name>
    <dbReference type="NCBI Taxonomy" id="294746"/>
    <lineage>
        <taxon>Eukaryota</taxon>
        <taxon>Fungi</taxon>
        <taxon>Dikarya</taxon>
        <taxon>Ascomycota</taxon>
        <taxon>Saccharomycotina</taxon>
        <taxon>Pichiomycetes</taxon>
        <taxon>Debaryomycetaceae</taxon>
        <taxon>Meyerozyma</taxon>
    </lineage>
</organism>
<dbReference type="SUPFAM" id="SSF103473">
    <property type="entry name" value="MFS general substrate transporter"/>
    <property type="match status" value="1"/>
</dbReference>
<dbReference type="OMA" id="VGMYLCL"/>
<feature type="transmembrane region" description="Helical" evidence="9">
    <location>
        <begin position="124"/>
        <end position="147"/>
    </location>
</feature>
<dbReference type="KEGG" id="pgu:PGUG_03972"/>
<feature type="transmembrane region" description="Helical" evidence="9">
    <location>
        <begin position="192"/>
        <end position="213"/>
    </location>
</feature>
<dbReference type="Gene3D" id="1.20.1250.20">
    <property type="entry name" value="MFS general substrate transporter like domains"/>
    <property type="match status" value="1"/>
</dbReference>
<keyword evidence="3" id="KW-0813">Transport</keyword>
<dbReference type="FunCoup" id="A5DL21">
    <property type="interactions" value="23"/>
</dbReference>
<proteinExistence type="inferred from homology"/>
<dbReference type="eggNOG" id="ENOG502QTNE">
    <property type="taxonomic scope" value="Eukaryota"/>
</dbReference>
<feature type="transmembrane region" description="Helical" evidence="9">
    <location>
        <begin position="30"/>
        <end position="51"/>
    </location>
</feature>
<accession>A5DL21</accession>
<dbReference type="GO" id="GO:0000329">
    <property type="term" value="C:fungal-type vacuole membrane"/>
    <property type="evidence" value="ECO:0007669"/>
    <property type="project" value="EnsemblFungi"/>
</dbReference>
<feature type="transmembrane region" description="Helical" evidence="9">
    <location>
        <begin position="398"/>
        <end position="418"/>
    </location>
</feature>
<dbReference type="InParanoid" id="A5DL21"/>
<evidence type="ECO:0000256" key="6">
    <source>
        <dbReference type="ARBA" id="ARBA00022989"/>
    </source>
</evidence>
<dbReference type="PANTHER" id="PTHR21576">
    <property type="entry name" value="UNCHARACTERIZED NODULIN-LIKE PROTEIN"/>
    <property type="match status" value="1"/>
</dbReference>
<dbReference type="GeneID" id="5125207"/>
<evidence type="ECO:0000256" key="2">
    <source>
        <dbReference type="ARBA" id="ARBA00008335"/>
    </source>
</evidence>
<feature type="transmembrane region" description="Helical" evidence="9">
    <location>
        <begin position="337"/>
        <end position="361"/>
    </location>
</feature>
<dbReference type="InterPro" id="IPR036259">
    <property type="entry name" value="MFS_trans_sf"/>
</dbReference>